<dbReference type="OMA" id="LKCIVLC"/>
<dbReference type="OrthoDB" id="298012at2759"/>
<name>G0VD34_NAUCA</name>
<dbReference type="PANTHER" id="PTHR10996:SF178">
    <property type="entry name" value="2-HYDROXYACID DEHYDROGENASE YGL185C-RELATED"/>
    <property type="match status" value="1"/>
</dbReference>
<evidence type="ECO:0000313" key="7">
    <source>
        <dbReference type="Proteomes" id="UP000001640"/>
    </source>
</evidence>
<protein>
    <recommendedName>
        <fullName evidence="8">D-isomer specific 2-hydroxyacid dehydrogenase NAD-binding domain-containing protein</fullName>
    </recommendedName>
</protein>
<dbReference type="STRING" id="1064592.G0VD34"/>
<dbReference type="Proteomes" id="UP000001640">
    <property type="component" value="Chromosome 3"/>
</dbReference>
<dbReference type="InterPro" id="IPR006140">
    <property type="entry name" value="D-isomer_DH_NAD-bd"/>
</dbReference>
<evidence type="ECO:0000256" key="3">
    <source>
        <dbReference type="RuleBase" id="RU003719"/>
    </source>
</evidence>
<feature type="domain" description="D-isomer specific 2-hydroxyacid dehydrogenase NAD-binding" evidence="5">
    <location>
        <begin position="188"/>
        <end position="341"/>
    </location>
</feature>
<dbReference type="eggNOG" id="KOG0069">
    <property type="taxonomic scope" value="Eukaryota"/>
</dbReference>
<dbReference type="PANTHER" id="PTHR10996">
    <property type="entry name" value="2-HYDROXYACID DEHYDROGENASE-RELATED"/>
    <property type="match status" value="1"/>
</dbReference>
<proteinExistence type="inferred from homology"/>
<keyword evidence="1 3" id="KW-0560">Oxidoreductase</keyword>
<dbReference type="KEGG" id="ncs:NCAS_0C04060"/>
<keyword evidence="2" id="KW-0520">NAD</keyword>
<keyword evidence="7" id="KW-1185">Reference proteome</keyword>
<dbReference type="InterPro" id="IPR036291">
    <property type="entry name" value="NAD(P)-bd_dom_sf"/>
</dbReference>
<dbReference type="RefSeq" id="XP_003675760.1">
    <property type="nucleotide sequence ID" value="XM_003675712.1"/>
</dbReference>
<sequence length="383" mass="43166">MSAIKPSILFIAQPNIESPLLNSDQFLEDFNIIELTLTTKDAFLQQLKDHKNDNIVAIYGGYPQFTPIGGLTKEIIEHEDFPLNTLKAIVLCSRGYNMIDLDALKSHGIQLYNYQDEVDESQDLEGFKMGQVGNDVADCALWHVLEGFRKFSYQQASLRKYTDTLVTRAKLAGEDGYAYGHKFNGGQFIHSPRGNKCLVLGLGSIGKHVALKLQEGLGMQIHYSKRNEDLQVKEKYNWKFHRLDETLYSQLFQFKAIICALPGTPATHHLIDEKFLEHCNGPELTLVNLGRGNIVDIEAVTTALEEGQLRHFGADVFYGEPKVNEMVIEMEDTTSVTPHIGSSTLEVFEQSCELALTNIIRATTCVEEKKAENEEPQYFSRVI</sequence>
<evidence type="ECO:0000256" key="2">
    <source>
        <dbReference type="ARBA" id="ARBA00023027"/>
    </source>
</evidence>
<feature type="domain" description="D-isomer specific 2-hydroxyacid dehydrogenase catalytic" evidence="4">
    <location>
        <begin position="71"/>
        <end position="119"/>
    </location>
</feature>
<accession>G0VD34</accession>
<dbReference type="AlphaFoldDB" id="G0VD34"/>
<dbReference type="GO" id="GO:0051287">
    <property type="term" value="F:NAD binding"/>
    <property type="evidence" value="ECO:0007669"/>
    <property type="project" value="InterPro"/>
</dbReference>
<dbReference type="InterPro" id="IPR006139">
    <property type="entry name" value="D-isomer_2_OHA_DH_cat_dom"/>
</dbReference>
<organism evidence="6 7">
    <name type="scientific">Naumovozyma castellii</name>
    <name type="common">Yeast</name>
    <name type="synonym">Saccharomyces castellii</name>
    <dbReference type="NCBI Taxonomy" id="27288"/>
    <lineage>
        <taxon>Eukaryota</taxon>
        <taxon>Fungi</taxon>
        <taxon>Dikarya</taxon>
        <taxon>Ascomycota</taxon>
        <taxon>Saccharomycotina</taxon>
        <taxon>Saccharomycetes</taxon>
        <taxon>Saccharomycetales</taxon>
        <taxon>Saccharomycetaceae</taxon>
        <taxon>Naumovozyma</taxon>
    </lineage>
</organism>
<comment type="similarity">
    <text evidence="3">Belongs to the D-isomer specific 2-hydroxyacid dehydrogenase family.</text>
</comment>
<dbReference type="Pfam" id="PF02826">
    <property type="entry name" value="2-Hacid_dh_C"/>
    <property type="match status" value="1"/>
</dbReference>
<dbReference type="Gene3D" id="3.40.50.720">
    <property type="entry name" value="NAD(P)-binding Rossmann-like Domain"/>
    <property type="match status" value="2"/>
</dbReference>
<dbReference type="GO" id="GO:0016618">
    <property type="term" value="F:hydroxypyruvate reductase [NAD(P)H] activity"/>
    <property type="evidence" value="ECO:0007669"/>
    <property type="project" value="TreeGrafter"/>
</dbReference>
<dbReference type="FunCoup" id="G0VD34">
    <property type="interactions" value="32"/>
</dbReference>
<dbReference type="InParanoid" id="G0VD34"/>
<reference evidence="6 7" key="1">
    <citation type="journal article" date="2011" name="Proc. Natl. Acad. Sci. U.S.A.">
        <title>Evolutionary erosion of yeast sex chromosomes by mating-type switching accidents.</title>
        <authorList>
            <person name="Gordon J.L."/>
            <person name="Armisen D."/>
            <person name="Proux-Wera E."/>
            <person name="Oheigeartaigh S.S."/>
            <person name="Byrne K.P."/>
            <person name="Wolfe K.H."/>
        </authorList>
    </citation>
    <scope>NUCLEOTIDE SEQUENCE [LARGE SCALE GENOMIC DNA]</scope>
    <source>
        <strain evidence="7">ATCC 76901 / BCRC 22586 / CBS 4309 / NBRC 1992 / NRRL Y-12630</strain>
    </source>
</reference>
<dbReference type="SUPFAM" id="SSF51735">
    <property type="entry name" value="NAD(P)-binding Rossmann-fold domains"/>
    <property type="match status" value="1"/>
</dbReference>
<evidence type="ECO:0000256" key="1">
    <source>
        <dbReference type="ARBA" id="ARBA00023002"/>
    </source>
</evidence>
<evidence type="ECO:0008006" key="8">
    <source>
        <dbReference type="Google" id="ProtNLM"/>
    </source>
</evidence>
<dbReference type="InterPro" id="IPR050223">
    <property type="entry name" value="D-isomer_2-hydroxyacid_DH"/>
</dbReference>
<evidence type="ECO:0000313" key="6">
    <source>
        <dbReference type="EMBL" id="CCC69396.1"/>
    </source>
</evidence>
<reference key="2">
    <citation type="submission" date="2011-08" db="EMBL/GenBank/DDBJ databases">
        <title>Genome sequence of Naumovozyma castellii.</title>
        <authorList>
            <person name="Gordon J.L."/>
            <person name="Armisen D."/>
            <person name="Proux-Wera E."/>
            <person name="OhEigeartaigh S.S."/>
            <person name="Byrne K.P."/>
            <person name="Wolfe K.H."/>
        </authorList>
    </citation>
    <scope>NUCLEOTIDE SEQUENCE</scope>
    <source>
        <strain>Type strain:CBS 4309</strain>
    </source>
</reference>
<dbReference type="GO" id="GO:0005829">
    <property type="term" value="C:cytosol"/>
    <property type="evidence" value="ECO:0007669"/>
    <property type="project" value="TreeGrafter"/>
</dbReference>
<dbReference type="GO" id="GO:0030267">
    <property type="term" value="F:glyoxylate reductase (NADPH) activity"/>
    <property type="evidence" value="ECO:0007669"/>
    <property type="project" value="TreeGrafter"/>
</dbReference>
<evidence type="ECO:0000259" key="4">
    <source>
        <dbReference type="Pfam" id="PF00389"/>
    </source>
</evidence>
<dbReference type="Pfam" id="PF00389">
    <property type="entry name" value="2-Hacid_dh"/>
    <property type="match status" value="1"/>
</dbReference>
<dbReference type="HOGENOM" id="CLU_019796_1_2_1"/>
<dbReference type="SUPFAM" id="SSF52283">
    <property type="entry name" value="Formate/glycerate dehydrogenase catalytic domain-like"/>
    <property type="match status" value="1"/>
</dbReference>
<gene>
    <name evidence="6" type="primary">NCAS0C04060</name>
    <name evidence="6" type="ordered locus">NCAS_0C04060</name>
</gene>
<evidence type="ECO:0000259" key="5">
    <source>
        <dbReference type="Pfam" id="PF02826"/>
    </source>
</evidence>
<dbReference type="EMBL" id="HE576754">
    <property type="protein sequence ID" value="CCC69396.1"/>
    <property type="molecule type" value="Genomic_DNA"/>
</dbReference>
<dbReference type="GeneID" id="96902977"/>